<dbReference type="GO" id="GO:1902600">
    <property type="term" value="P:proton transmembrane transport"/>
    <property type="evidence" value="ECO:0007669"/>
    <property type="project" value="InterPro"/>
</dbReference>
<dbReference type="Proteomes" id="UP000249340">
    <property type="component" value="Chromosome"/>
</dbReference>
<dbReference type="KEGG" id="stri:C7M71_024625"/>
<dbReference type="PANTHER" id="PTHR32468:SF0">
    <property type="entry name" value="K(+)_H(+) ANTIPORTER 1"/>
    <property type="match status" value="1"/>
</dbReference>
<feature type="compositionally biased region" description="Low complexity" evidence="7">
    <location>
        <begin position="413"/>
        <end position="424"/>
    </location>
</feature>
<dbReference type="GO" id="GO:0016020">
    <property type="term" value="C:membrane"/>
    <property type="evidence" value="ECO:0007669"/>
    <property type="project" value="UniProtKB-SubCell"/>
</dbReference>
<feature type="transmembrane region" description="Helical" evidence="8">
    <location>
        <begin position="66"/>
        <end position="86"/>
    </location>
</feature>
<evidence type="ECO:0000256" key="8">
    <source>
        <dbReference type="SAM" id="Phobius"/>
    </source>
</evidence>
<dbReference type="InterPro" id="IPR050794">
    <property type="entry name" value="CPA2_transporter"/>
</dbReference>
<feature type="transmembrane region" description="Helical" evidence="8">
    <location>
        <begin position="165"/>
        <end position="188"/>
    </location>
</feature>
<dbReference type="Gene3D" id="1.20.1530.20">
    <property type="match status" value="1"/>
</dbReference>
<feature type="transmembrane region" description="Helical" evidence="8">
    <location>
        <begin position="344"/>
        <end position="366"/>
    </location>
</feature>
<evidence type="ECO:0000256" key="2">
    <source>
        <dbReference type="ARBA" id="ARBA00022448"/>
    </source>
</evidence>
<evidence type="ECO:0000256" key="6">
    <source>
        <dbReference type="ARBA" id="ARBA00023136"/>
    </source>
</evidence>
<evidence type="ECO:0000256" key="1">
    <source>
        <dbReference type="ARBA" id="ARBA00004141"/>
    </source>
</evidence>
<feature type="domain" description="Cation/H+ exchanger transmembrane" evidence="9">
    <location>
        <begin position="15"/>
        <end position="395"/>
    </location>
</feature>
<organism evidence="10 11">
    <name type="scientific">Peterkaempfera bronchialis</name>
    <dbReference type="NCBI Taxonomy" id="2126346"/>
    <lineage>
        <taxon>Bacteria</taxon>
        <taxon>Bacillati</taxon>
        <taxon>Actinomycetota</taxon>
        <taxon>Actinomycetes</taxon>
        <taxon>Kitasatosporales</taxon>
        <taxon>Streptomycetaceae</taxon>
        <taxon>Peterkaempfera</taxon>
    </lineage>
</organism>
<feature type="transmembrane region" description="Helical" evidence="8">
    <location>
        <begin position="194"/>
        <end position="211"/>
    </location>
</feature>
<dbReference type="InterPro" id="IPR038770">
    <property type="entry name" value="Na+/solute_symporter_sf"/>
</dbReference>
<feature type="transmembrane region" description="Helical" evidence="8">
    <location>
        <begin position="6"/>
        <end position="23"/>
    </location>
</feature>
<accession>A0A345T2A2</accession>
<feature type="transmembrane region" description="Helical" evidence="8">
    <location>
        <begin position="287"/>
        <end position="307"/>
    </location>
</feature>
<feature type="transmembrane region" description="Helical" evidence="8">
    <location>
        <begin position="313"/>
        <end position="332"/>
    </location>
</feature>
<sequence>MTSHQVQLLFVDVALILLLARWLGHLTARLQQPPVVGEILAGVLLGPSLLNGAVSDTLFPADIRPLLSGLANIGVALFMFGVGLELEGSILRGRGRAVSGAALGSTLIPFALGVGTAFYLLRTHETRNNAAFVVFIGLSVSVTAFPVLARILTDRGLGRTALGGVALATAAAVDVVAWVALAGVQAAVGGGEQHWRVALTVPYLVVMVLAVRPALHRLLVPGGTAAPFAPWNFAVVLIGALLSAAATEAMGMHFIFGAFLFGVIMPRKGAEALLADIRDRTGQVTSLLLPAYFVVAGLKVDLGGLGSGDLLDLGLILLVAVAGKFGGTYLGARSHGLPPRPASALAALMNTRGLTELVILGVGLQLGLLDGSLYSLMVVMAVVTTVMTGPLLSRIYRRPVEVPRSTRIGIPDSESAAARSAQESIPAGERGR</sequence>
<feature type="transmembrane region" description="Helical" evidence="8">
    <location>
        <begin position="372"/>
        <end position="392"/>
    </location>
</feature>
<dbReference type="RefSeq" id="WP_111489488.1">
    <property type="nucleotide sequence ID" value="NZ_CP031264.1"/>
</dbReference>
<evidence type="ECO:0000313" key="10">
    <source>
        <dbReference type="EMBL" id="AXI80107.1"/>
    </source>
</evidence>
<reference evidence="11" key="1">
    <citation type="submission" date="2018-07" db="EMBL/GenBank/DDBJ databases">
        <title>Streptacidiphilus bronchialis DSM 106435 chromosome.</title>
        <authorList>
            <person name="Batra D."/>
            <person name="Gulvik C.A."/>
        </authorList>
    </citation>
    <scope>NUCLEOTIDE SEQUENCE [LARGE SCALE GENOMIC DNA]</scope>
    <source>
        <strain evidence="11">DSM 106435</strain>
    </source>
</reference>
<dbReference type="InterPro" id="IPR006153">
    <property type="entry name" value="Cation/H_exchanger_TM"/>
</dbReference>
<feature type="transmembrane region" description="Helical" evidence="8">
    <location>
        <begin position="132"/>
        <end position="153"/>
    </location>
</feature>
<feature type="transmembrane region" description="Helical" evidence="8">
    <location>
        <begin position="218"/>
        <end position="243"/>
    </location>
</feature>
<feature type="region of interest" description="Disordered" evidence="7">
    <location>
        <begin position="407"/>
        <end position="432"/>
    </location>
</feature>
<dbReference type="AlphaFoldDB" id="A0A345T2A2"/>
<evidence type="ECO:0000256" key="7">
    <source>
        <dbReference type="SAM" id="MobiDB-lite"/>
    </source>
</evidence>
<protein>
    <submittedName>
        <fullName evidence="10">Cation/H(+) antiporter</fullName>
    </submittedName>
</protein>
<keyword evidence="11" id="KW-1185">Reference proteome</keyword>
<name>A0A345T2A2_9ACTN</name>
<proteinExistence type="predicted"/>
<dbReference type="EMBL" id="CP031264">
    <property type="protein sequence ID" value="AXI80107.1"/>
    <property type="molecule type" value="Genomic_DNA"/>
</dbReference>
<evidence type="ECO:0000256" key="5">
    <source>
        <dbReference type="ARBA" id="ARBA00023065"/>
    </source>
</evidence>
<comment type="subcellular location">
    <subcellularLocation>
        <location evidence="1">Membrane</location>
        <topology evidence="1">Multi-pass membrane protein</topology>
    </subcellularLocation>
</comment>
<dbReference type="OrthoDB" id="9793589at2"/>
<keyword evidence="3 8" id="KW-0812">Transmembrane</keyword>
<keyword evidence="2" id="KW-0813">Transport</keyword>
<dbReference type="GO" id="GO:0015297">
    <property type="term" value="F:antiporter activity"/>
    <property type="evidence" value="ECO:0007669"/>
    <property type="project" value="InterPro"/>
</dbReference>
<keyword evidence="6 8" id="KW-0472">Membrane</keyword>
<dbReference type="Pfam" id="PF00999">
    <property type="entry name" value="Na_H_Exchanger"/>
    <property type="match status" value="1"/>
</dbReference>
<evidence type="ECO:0000256" key="3">
    <source>
        <dbReference type="ARBA" id="ARBA00022692"/>
    </source>
</evidence>
<gene>
    <name evidence="10" type="ORF">C7M71_024625</name>
</gene>
<keyword evidence="5" id="KW-0406">Ion transport</keyword>
<feature type="transmembrane region" description="Helical" evidence="8">
    <location>
        <begin position="98"/>
        <end position="120"/>
    </location>
</feature>
<keyword evidence="4 8" id="KW-1133">Transmembrane helix</keyword>
<dbReference type="PANTHER" id="PTHR32468">
    <property type="entry name" value="CATION/H + ANTIPORTER"/>
    <property type="match status" value="1"/>
</dbReference>
<evidence type="ECO:0000259" key="9">
    <source>
        <dbReference type="Pfam" id="PF00999"/>
    </source>
</evidence>
<evidence type="ECO:0000256" key="4">
    <source>
        <dbReference type="ARBA" id="ARBA00022989"/>
    </source>
</evidence>
<feature type="transmembrane region" description="Helical" evidence="8">
    <location>
        <begin position="35"/>
        <end position="54"/>
    </location>
</feature>
<evidence type="ECO:0000313" key="11">
    <source>
        <dbReference type="Proteomes" id="UP000249340"/>
    </source>
</evidence>